<dbReference type="PANTHER" id="PTHR43236:SF2">
    <property type="entry name" value="BLL0069 PROTEIN"/>
    <property type="match status" value="1"/>
</dbReference>
<dbReference type="Proteomes" id="UP001217476">
    <property type="component" value="Chromosome"/>
</dbReference>
<dbReference type="Gene3D" id="1.10.10.2910">
    <property type="match status" value="1"/>
</dbReference>
<evidence type="ECO:0000313" key="3">
    <source>
        <dbReference type="Proteomes" id="UP001217476"/>
    </source>
</evidence>
<reference evidence="2" key="1">
    <citation type="submission" date="2023-03" db="EMBL/GenBank/DDBJ databases">
        <title>Andean soil-derived lignocellulolytic bacterial consortium as a source of novel taxa and putative plastic-active enzymes.</title>
        <authorList>
            <person name="Diaz-Garcia L."/>
            <person name="Chuvochina M."/>
            <person name="Feuerriegel G."/>
            <person name="Bunk B."/>
            <person name="Sproer C."/>
            <person name="Streit W.R."/>
            <person name="Rodriguez L.M."/>
            <person name="Overmann J."/>
            <person name="Jimenez D.J."/>
        </authorList>
    </citation>
    <scope>NUCLEOTIDE SEQUENCE</scope>
    <source>
        <strain evidence="2">MAG 4196</strain>
    </source>
</reference>
<name>A0AAJ6B1M4_9HYPH</name>
<evidence type="ECO:0000259" key="1">
    <source>
        <dbReference type="Pfam" id="PF06114"/>
    </source>
</evidence>
<dbReference type="InterPro" id="IPR052345">
    <property type="entry name" value="Rad_response_metalloprotease"/>
</dbReference>
<proteinExistence type="predicted"/>
<accession>A0AAJ6B1M4</accession>
<dbReference type="PANTHER" id="PTHR43236">
    <property type="entry name" value="ANTITOXIN HIGA1"/>
    <property type="match status" value="1"/>
</dbReference>
<dbReference type="AlphaFoldDB" id="A0AAJ6B1M4"/>
<dbReference type="EMBL" id="CP119312">
    <property type="protein sequence ID" value="WEK04598.1"/>
    <property type="molecule type" value="Genomic_DNA"/>
</dbReference>
<dbReference type="InterPro" id="IPR010359">
    <property type="entry name" value="IrrE_HExxH"/>
</dbReference>
<sequence>MNADDAREAARKLLKDQNVTSAPVPVERIARQLGVRVQYGPLDNDLSGMAHIRDGVVIVGVNSLHAPNRQRFTLAHELGHVVLHRPILEDNVHVDRVLLRDRDSSSGLYEQEIQANAFASELLMPTDLLNTVLGGRQVVLDDDEEVAALAKKFRVSESAMRFRFFK</sequence>
<protein>
    <submittedName>
        <fullName evidence="2">ImmA/IrrE family metallo-endopeptidase</fullName>
    </submittedName>
</protein>
<gene>
    <name evidence="2" type="ORF">P0Y65_20880</name>
</gene>
<feature type="domain" description="IrrE N-terminal-like" evidence="1">
    <location>
        <begin position="31"/>
        <end position="164"/>
    </location>
</feature>
<organism evidence="2 3">
    <name type="scientific">Candidatus Devosia phytovorans</name>
    <dbReference type="NCBI Taxonomy" id="3121372"/>
    <lineage>
        <taxon>Bacteria</taxon>
        <taxon>Pseudomonadati</taxon>
        <taxon>Pseudomonadota</taxon>
        <taxon>Alphaproteobacteria</taxon>
        <taxon>Hyphomicrobiales</taxon>
        <taxon>Devosiaceae</taxon>
        <taxon>Devosia</taxon>
    </lineage>
</organism>
<dbReference type="Pfam" id="PF06114">
    <property type="entry name" value="Peptidase_M78"/>
    <property type="match status" value="1"/>
</dbReference>
<evidence type="ECO:0000313" key="2">
    <source>
        <dbReference type="EMBL" id="WEK04598.1"/>
    </source>
</evidence>